<feature type="cross-link" description="Glycyl lysine isopeptide (Gly-Lys) (interchain with K-? in acceptor proteins)" evidence="6">
    <location>
        <position position="102"/>
    </location>
</feature>
<dbReference type="GO" id="GO:0002098">
    <property type="term" value="P:tRNA wobble uridine modification"/>
    <property type="evidence" value="ECO:0007669"/>
    <property type="project" value="UniProtKB-UniRule"/>
</dbReference>
<evidence type="ECO:0000256" key="4">
    <source>
        <dbReference type="ARBA" id="ARBA00022694"/>
    </source>
</evidence>
<dbReference type="InterPro" id="IPR012675">
    <property type="entry name" value="Beta-grasp_dom_sf"/>
</dbReference>
<keyword evidence="3 6" id="KW-1017">Isopeptide bond</keyword>
<comment type="subcellular location">
    <subcellularLocation>
        <location evidence="1 6 7">Cytoplasm</location>
    </subcellularLocation>
</comment>
<dbReference type="GO" id="GO:0005829">
    <property type="term" value="C:cytosol"/>
    <property type="evidence" value="ECO:0007669"/>
    <property type="project" value="UniProtKB-UniRule"/>
</dbReference>
<dbReference type="HAMAP" id="MF_03048">
    <property type="entry name" value="Urm1"/>
    <property type="match status" value="1"/>
</dbReference>
<comment type="function">
    <text evidence="6">Acts as a sulfur carrier required for 2-thiolation of mcm(5)S(2)U at tRNA wobble positions of cytosolic tRNA(Lys), tRNA(Glu) and tRNA(Gln). Serves as sulfur donor in tRNA 2-thiolation reaction by being thiocarboxylated (-COSH) at its C-terminus by the MOCS3/UBA4 homolog. The sulfur is then transferred to tRNA to form 2-thiolation of mcm(5)S(2)U. Also acts as a ubiquitin-like protein (UBL) that is covalently conjugated via an isopeptide bond to lysine residues of target proteins. The thiocarboxylated form serves as substrate for conjugation and oxidative stress specifically induces the formation of UBL-protein conjugates.</text>
</comment>
<reference evidence="9" key="1">
    <citation type="submission" date="2023-01" db="EMBL/GenBank/DDBJ databases">
        <title>Key to firefly adult light organ development and bioluminescence: homeobox transcription factors regulate luciferase expression and transportation to peroxisome.</title>
        <authorList>
            <person name="Fu X."/>
        </authorList>
    </citation>
    <scope>NUCLEOTIDE SEQUENCE [LARGE SCALE GENOMIC DNA]</scope>
</reference>
<feature type="modified residue" description="1-thioglycine" evidence="6">
    <location>
        <position position="102"/>
    </location>
</feature>
<evidence type="ECO:0000256" key="7">
    <source>
        <dbReference type="RuleBase" id="RU361182"/>
    </source>
</evidence>
<comment type="caution">
    <text evidence="8">The sequence shown here is derived from an EMBL/GenBank/DDBJ whole genome shotgun (WGS) entry which is preliminary data.</text>
</comment>
<evidence type="ECO:0000256" key="6">
    <source>
        <dbReference type="HAMAP-Rule" id="MF_03048"/>
    </source>
</evidence>
<dbReference type="FunFam" id="3.10.20.30:FF:000021">
    <property type="entry name" value="Ubiquitin-related modifier 1"/>
    <property type="match status" value="1"/>
</dbReference>
<dbReference type="CDD" id="cd01764">
    <property type="entry name" value="Ubl_Urm1"/>
    <property type="match status" value="1"/>
</dbReference>
<accession>A0AAN7SFV9</accession>
<keyword evidence="5 6" id="KW-0833">Ubl conjugation pathway</keyword>
<dbReference type="InterPro" id="IPR016155">
    <property type="entry name" value="Mopterin_synth/thiamin_S_b"/>
</dbReference>
<evidence type="ECO:0000313" key="8">
    <source>
        <dbReference type="EMBL" id="KAK4877484.1"/>
    </source>
</evidence>
<dbReference type="Gene3D" id="3.10.20.30">
    <property type="match status" value="1"/>
</dbReference>
<dbReference type="Pfam" id="PF09138">
    <property type="entry name" value="Urm1"/>
    <property type="match status" value="1"/>
</dbReference>
<keyword evidence="4 6" id="KW-0819">tRNA processing</keyword>
<organism evidence="8 9">
    <name type="scientific">Aquatica leii</name>
    <dbReference type="NCBI Taxonomy" id="1421715"/>
    <lineage>
        <taxon>Eukaryota</taxon>
        <taxon>Metazoa</taxon>
        <taxon>Ecdysozoa</taxon>
        <taxon>Arthropoda</taxon>
        <taxon>Hexapoda</taxon>
        <taxon>Insecta</taxon>
        <taxon>Pterygota</taxon>
        <taxon>Neoptera</taxon>
        <taxon>Endopterygota</taxon>
        <taxon>Coleoptera</taxon>
        <taxon>Polyphaga</taxon>
        <taxon>Elateriformia</taxon>
        <taxon>Elateroidea</taxon>
        <taxon>Lampyridae</taxon>
        <taxon>Luciolinae</taxon>
        <taxon>Aquatica</taxon>
    </lineage>
</organism>
<keyword evidence="9" id="KW-1185">Reference proteome</keyword>
<sequence length="102" mass="11484">MVENSLTISLGFGGGAELLFGNKKNISISLPKTQKQWTIGELLKWIKDNLLQERPELFIQDDSVRPGILVLVNEVDWELVDTVNYEIKSEDKIVFISTLHGG</sequence>
<comment type="pathway">
    <text evidence="6 7">tRNA modification; 5-methoxycarbonylmethyl-2-thiouridine-tRNA biosynthesis.</text>
</comment>
<comment type="PTM">
    <text evidence="6">C-terminal thiocarboxylation occurs in 2 steps, it is first acyl-adenylated (-COAMP) via the hesA/moeB/thiF part of the MOCS3/UBA4 homolog, then thiocarboxylated (-COSH) via the rhodanese domain of the MOCS3/UBA4 homolog.</text>
</comment>
<evidence type="ECO:0000256" key="3">
    <source>
        <dbReference type="ARBA" id="ARBA00022499"/>
    </source>
</evidence>
<name>A0AAN7SFV9_9COLE</name>
<dbReference type="PANTHER" id="PTHR14986">
    <property type="entry name" value="RURM1 PROTEIN"/>
    <property type="match status" value="1"/>
</dbReference>
<dbReference type="InterPro" id="IPR015221">
    <property type="entry name" value="Urm1"/>
</dbReference>
<dbReference type="SUPFAM" id="SSF54285">
    <property type="entry name" value="MoaD/ThiS"/>
    <property type="match status" value="1"/>
</dbReference>
<proteinExistence type="inferred from homology"/>
<protein>
    <recommendedName>
        <fullName evidence="6">Ubiquitin-related modifier 1 homolog</fullName>
    </recommendedName>
</protein>
<dbReference type="Proteomes" id="UP001353858">
    <property type="component" value="Unassembled WGS sequence"/>
</dbReference>
<evidence type="ECO:0000313" key="9">
    <source>
        <dbReference type="Proteomes" id="UP001353858"/>
    </source>
</evidence>
<dbReference type="AlphaFoldDB" id="A0AAN7SFV9"/>
<evidence type="ECO:0000256" key="2">
    <source>
        <dbReference type="ARBA" id="ARBA00022490"/>
    </source>
</evidence>
<dbReference type="PIRSF" id="PIRSF037379">
    <property type="entry name" value="Ubiquitin-related_modifier_1"/>
    <property type="match status" value="1"/>
</dbReference>
<gene>
    <name evidence="8" type="ORF">RN001_009990</name>
</gene>
<evidence type="ECO:0000256" key="5">
    <source>
        <dbReference type="ARBA" id="ARBA00022786"/>
    </source>
</evidence>
<dbReference type="GO" id="GO:0032447">
    <property type="term" value="P:protein urmylation"/>
    <property type="evidence" value="ECO:0007669"/>
    <property type="project" value="UniProtKB-UniRule"/>
</dbReference>
<evidence type="ECO:0000256" key="1">
    <source>
        <dbReference type="ARBA" id="ARBA00004496"/>
    </source>
</evidence>
<dbReference type="GO" id="GO:0034227">
    <property type="term" value="P:tRNA thio-modification"/>
    <property type="evidence" value="ECO:0007669"/>
    <property type="project" value="UniProtKB-UniRule"/>
</dbReference>
<dbReference type="EMBL" id="JARPUR010000004">
    <property type="protein sequence ID" value="KAK4877484.1"/>
    <property type="molecule type" value="Genomic_DNA"/>
</dbReference>
<comment type="similarity">
    <text evidence="6 7">Belongs to the URM1 family.</text>
</comment>
<keyword evidence="2 6" id="KW-0963">Cytoplasm</keyword>